<comment type="caution">
    <text evidence="2">The sequence shown here is derived from an EMBL/GenBank/DDBJ whole genome shotgun (WGS) entry which is preliminary data.</text>
</comment>
<organism evidence="2 3">
    <name type="scientific">Solanum stoloniferum</name>
    <dbReference type="NCBI Taxonomy" id="62892"/>
    <lineage>
        <taxon>Eukaryota</taxon>
        <taxon>Viridiplantae</taxon>
        <taxon>Streptophyta</taxon>
        <taxon>Embryophyta</taxon>
        <taxon>Tracheophyta</taxon>
        <taxon>Spermatophyta</taxon>
        <taxon>Magnoliopsida</taxon>
        <taxon>eudicotyledons</taxon>
        <taxon>Gunneridae</taxon>
        <taxon>Pentapetalae</taxon>
        <taxon>asterids</taxon>
        <taxon>lamiids</taxon>
        <taxon>Solanales</taxon>
        <taxon>Solanaceae</taxon>
        <taxon>Solanoideae</taxon>
        <taxon>Solaneae</taxon>
        <taxon>Solanum</taxon>
    </lineage>
</organism>
<dbReference type="AlphaFoldDB" id="A0ABD2T958"/>
<gene>
    <name evidence="2" type="ORF">AABB24_020369</name>
</gene>
<dbReference type="Proteomes" id="UP001627284">
    <property type="component" value="Unassembled WGS sequence"/>
</dbReference>
<dbReference type="Pfam" id="PF14392">
    <property type="entry name" value="zf-CCHC_4"/>
    <property type="match status" value="1"/>
</dbReference>
<feature type="domain" description="Zinc knuckle CX2CX4HX4C" evidence="1">
    <location>
        <begin position="51"/>
        <end position="95"/>
    </location>
</feature>
<keyword evidence="3" id="KW-1185">Reference proteome</keyword>
<sequence length="138" mass="15794">MWVQVWNVPLHWISEDVRCKIGQALGGTVDVVIPGNGNKKGRYMRLKVMMNISKPLPRGKLIKLGGDTTWVELRYENLPYVCFYCGILGHNEKTFVQRAKDIRSDTLKRDPFGAWLKAENRVASADNQRHEGVHNMSK</sequence>
<dbReference type="PANTHER" id="PTHR31286">
    <property type="entry name" value="GLYCINE-RICH CELL WALL STRUCTURAL PROTEIN 1.8-LIKE"/>
    <property type="match status" value="1"/>
</dbReference>
<proteinExistence type="predicted"/>
<dbReference type="EMBL" id="JBJKTR010000012">
    <property type="protein sequence ID" value="KAL3352286.1"/>
    <property type="molecule type" value="Genomic_DNA"/>
</dbReference>
<dbReference type="PANTHER" id="PTHR31286:SF178">
    <property type="entry name" value="DUF4283 DOMAIN-CONTAINING PROTEIN"/>
    <property type="match status" value="1"/>
</dbReference>
<reference evidence="2 3" key="1">
    <citation type="submission" date="2024-05" db="EMBL/GenBank/DDBJ databases">
        <title>De novo assembly of an allotetraploid wild potato.</title>
        <authorList>
            <person name="Hosaka A.J."/>
        </authorList>
    </citation>
    <scope>NUCLEOTIDE SEQUENCE [LARGE SCALE GENOMIC DNA]</scope>
    <source>
        <tissue evidence="2">Young leaves</tissue>
    </source>
</reference>
<name>A0ABD2T958_9SOLN</name>
<dbReference type="InterPro" id="IPR040256">
    <property type="entry name" value="At4g02000-like"/>
</dbReference>
<dbReference type="InterPro" id="IPR025836">
    <property type="entry name" value="Zn_knuckle_CX2CX4HX4C"/>
</dbReference>
<accession>A0ABD2T958</accession>
<protein>
    <recommendedName>
        <fullName evidence="1">Zinc knuckle CX2CX4HX4C domain-containing protein</fullName>
    </recommendedName>
</protein>
<evidence type="ECO:0000313" key="3">
    <source>
        <dbReference type="Proteomes" id="UP001627284"/>
    </source>
</evidence>
<evidence type="ECO:0000259" key="1">
    <source>
        <dbReference type="Pfam" id="PF14392"/>
    </source>
</evidence>
<evidence type="ECO:0000313" key="2">
    <source>
        <dbReference type="EMBL" id="KAL3352286.1"/>
    </source>
</evidence>